<proteinExistence type="predicted"/>
<dbReference type="SUPFAM" id="SSF53254">
    <property type="entry name" value="Phosphoglycerate mutase-like"/>
    <property type="match status" value="1"/>
</dbReference>
<dbReference type="GO" id="GO:0016791">
    <property type="term" value="F:phosphatase activity"/>
    <property type="evidence" value="ECO:0007669"/>
    <property type="project" value="TreeGrafter"/>
</dbReference>
<dbReference type="Gene3D" id="3.40.50.1240">
    <property type="entry name" value="Phosphoglycerate mutase-like"/>
    <property type="match status" value="1"/>
</dbReference>
<dbReference type="CDD" id="cd07040">
    <property type="entry name" value="HP"/>
    <property type="match status" value="1"/>
</dbReference>
<accession>E4L9E8</accession>
<dbReference type="OrthoDB" id="2388260at2"/>
<protein>
    <submittedName>
        <fullName evidence="2">Putative phosphohistidine phosphatase SixA</fullName>
    </submittedName>
</protein>
<evidence type="ECO:0000313" key="3">
    <source>
        <dbReference type="Proteomes" id="UP000004594"/>
    </source>
</evidence>
<gene>
    <name evidence="2" type="ORF">HMPREF9220_0372</name>
</gene>
<dbReference type="EMBL" id="AENT01000024">
    <property type="protein sequence ID" value="EFR42579.1"/>
    <property type="molecule type" value="Genomic_DNA"/>
</dbReference>
<dbReference type="SMART" id="SM00855">
    <property type="entry name" value="PGAM"/>
    <property type="match status" value="1"/>
</dbReference>
<dbReference type="InterPro" id="IPR029033">
    <property type="entry name" value="His_PPase_superfam"/>
</dbReference>
<dbReference type="eggNOG" id="COG2062">
    <property type="taxonomic scope" value="Bacteria"/>
</dbReference>
<name>E4L9E8_9FIRM</name>
<dbReference type="AlphaFoldDB" id="E4L9E8"/>
<dbReference type="Proteomes" id="UP000004594">
    <property type="component" value="Unassembled WGS sequence"/>
</dbReference>
<organism evidence="2 3">
    <name type="scientific">Dialister micraerophilus UPII 345-E</name>
    <dbReference type="NCBI Taxonomy" id="910314"/>
    <lineage>
        <taxon>Bacteria</taxon>
        <taxon>Bacillati</taxon>
        <taxon>Bacillota</taxon>
        <taxon>Negativicutes</taxon>
        <taxon>Veillonellales</taxon>
        <taxon>Veillonellaceae</taxon>
        <taxon>Dialister</taxon>
    </lineage>
</organism>
<dbReference type="InterPro" id="IPR050275">
    <property type="entry name" value="PGM_Phosphatase"/>
</dbReference>
<dbReference type="InterPro" id="IPR013078">
    <property type="entry name" value="His_Pase_superF_clade-1"/>
</dbReference>
<reference evidence="2 3" key="1">
    <citation type="submission" date="2010-11" db="EMBL/GenBank/DDBJ databases">
        <authorList>
            <person name="Durkin A.S."/>
            <person name="Madupu R."/>
            <person name="Torralba M."/>
            <person name="Gillis M."/>
            <person name="Methe B."/>
            <person name="Sutton G."/>
            <person name="Nelson K.E."/>
        </authorList>
    </citation>
    <scope>NUCLEOTIDE SEQUENCE [LARGE SCALE GENOMIC DNA]</scope>
    <source>
        <strain evidence="2 3">UPII 345-E</strain>
    </source>
</reference>
<dbReference type="PANTHER" id="PTHR48100">
    <property type="entry name" value="BROAD-SPECIFICITY PHOSPHATASE YOR283W-RELATED"/>
    <property type="match status" value="1"/>
</dbReference>
<dbReference type="Pfam" id="PF00300">
    <property type="entry name" value="His_Phos_1"/>
    <property type="match status" value="1"/>
</dbReference>
<comment type="caution">
    <text evidence="2">The sequence shown here is derived from an EMBL/GenBank/DDBJ whole genome shotgun (WGS) entry which is preliminary data.</text>
</comment>
<evidence type="ECO:0000256" key="1">
    <source>
        <dbReference type="PIRSR" id="PIRSR613078-2"/>
    </source>
</evidence>
<evidence type="ECO:0000313" key="2">
    <source>
        <dbReference type="EMBL" id="EFR42579.1"/>
    </source>
</evidence>
<dbReference type="RefSeq" id="WP_007554864.1">
    <property type="nucleotide sequence ID" value="NZ_AENT01000024.1"/>
</dbReference>
<feature type="binding site" evidence="1">
    <location>
        <position position="58"/>
    </location>
    <ligand>
        <name>substrate</name>
    </ligand>
</feature>
<sequence>MRILLIRHGEAEKETAFIKNKDRKLTEKGIKEVEKTSEILFKYLQSKKLNIHSSPFTRTKQTAKIIAQKSNYHIEEEKELLQEDWTLVKPFLEEDCINIFVSHHPFIQSYLKELTGAYIPVCTASCLVIDYNKEKNKGILVAYITPRI</sequence>